<sequence>MLAIAPKQKENPWKTPNMKRFPTHRYLLSKIRQIKIPTSWYLFLSILDFAFD</sequence>
<comment type="caution">
    <text evidence="1">The sequence shown here is derived from an EMBL/GenBank/DDBJ whole genome shotgun (WGS) entry which is preliminary data.</text>
</comment>
<dbReference type="EMBL" id="AHMM02000025">
    <property type="protein sequence ID" value="EQA35113.1"/>
    <property type="molecule type" value="Genomic_DNA"/>
</dbReference>
<accession>V6HA07</accession>
<dbReference type="Proteomes" id="UP000018719">
    <property type="component" value="Unassembled WGS sequence"/>
</dbReference>
<name>V6HA07_9LEPT</name>
<protein>
    <submittedName>
        <fullName evidence="1">Uncharacterized protein</fullName>
    </submittedName>
</protein>
<evidence type="ECO:0000313" key="1">
    <source>
        <dbReference type="EMBL" id="EQA35113.1"/>
    </source>
</evidence>
<dbReference type="AlphaFoldDB" id="V6HA07"/>
<organism evidence="1 2">
    <name type="scientific">Leptospira inadai serovar Lyme str. 10</name>
    <dbReference type="NCBI Taxonomy" id="1049790"/>
    <lineage>
        <taxon>Bacteria</taxon>
        <taxon>Pseudomonadati</taxon>
        <taxon>Spirochaetota</taxon>
        <taxon>Spirochaetia</taxon>
        <taxon>Leptospirales</taxon>
        <taxon>Leptospiraceae</taxon>
        <taxon>Leptospira</taxon>
    </lineage>
</organism>
<proteinExistence type="predicted"/>
<dbReference type="STRING" id="1049790.LEP1GSC047_1734"/>
<reference evidence="1 2" key="1">
    <citation type="submission" date="2013-05" db="EMBL/GenBank/DDBJ databases">
        <authorList>
            <person name="Harkins D.M."/>
            <person name="Durkin A.S."/>
            <person name="Brinkac L.M."/>
            <person name="Haft D.H."/>
            <person name="Selengut J.D."/>
            <person name="Sanka R."/>
            <person name="DePew J."/>
            <person name="Purushe J."/>
            <person name="Hartskeerl R.A."/>
            <person name="Ahmed A."/>
            <person name="van der Linden H."/>
            <person name="Goris M.G.A."/>
            <person name="Vinetz J.M."/>
            <person name="Sutton G.G."/>
            <person name="Nierman W.C."/>
            <person name="Fouts D.E."/>
        </authorList>
    </citation>
    <scope>NUCLEOTIDE SEQUENCE [LARGE SCALE GENOMIC DNA]</scope>
    <source>
        <strain evidence="1 2">10</strain>
    </source>
</reference>
<evidence type="ECO:0000313" key="2">
    <source>
        <dbReference type="Proteomes" id="UP000018719"/>
    </source>
</evidence>
<gene>
    <name evidence="1" type="ORF">LEP1GSC047_1734</name>
</gene>